<protein>
    <submittedName>
        <fullName evidence="1">Uncharacterized protein</fullName>
    </submittedName>
</protein>
<proteinExistence type="predicted"/>
<dbReference type="EMBL" id="UZAL01031254">
    <property type="protein sequence ID" value="VDP57412.1"/>
    <property type="molecule type" value="Genomic_DNA"/>
</dbReference>
<evidence type="ECO:0000313" key="2">
    <source>
        <dbReference type="Proteomes" id="UP000269396"/>
    </source>
</evidence>
<name>A0A3P8E015_9TREM</name>
<dbReference type="AlphaFoldDB" id="A0A3P8E015"/>
<accession>A0A3P8E015</accession>
<feature type="non-terminal residue" evidence="1">
    <location>
        <position position="33"/>
    </location>
</feature>
<reference evidence="1 2" key="1">
    <citation type="submission" date="2018-11" db="EMBL/GenBank/DDBJ databases">
        <authorList>
            <consortium name="Pathogen Informatics"/>
        </authorList>
    </citation>
    <scope>NUCLEOTIDE SEQUENCE [LARGE SCALE GENOMIC DNA]</scope>
    <source>
        <strain>Denwood</strain>
        <strain evidence="2">Zambia</strain>
    </source>
</reference>
<gene>
    <name evidence="1" type="ORF">SMTD_LOCUS11206</name>
</gene>
<evidence type="ECO:0000313" key="1">
    <source>
        <dbReference type="EMBL" id="VDP57412.1"/>
    </source>
</evidence>
<dbReference type="Proteomes" id="UP000269396">
    <property type="component" value="Unassembled WGS sequence"/>
</dbReference>
<sequence>MDGCTCISESLFTLMLEPSTVRFKRHHIIHLAL</sequence>
<keyword evidence="2" id="KW-1185">Reference proteome</keyword>
<organism evidence="1 2">
    <name type="scientific">Schistosoma mattheei</name>
    <dbReference type="NCBI Taxonomy" id="31246"/>
    <lineage>
        <taxon>Eukaryota</taxon>
        <taxon>Metazoa</taxon>
        <taxon>Spiralia</taxon>
        <taxon>Lophotrochozoa</taxon>
        <taxon>Platyhelminthes</taxon>
        <taxon>Trematoda</taxon>
        <taxon>Digenea</taxon>
        <taxon>Strigeidida</taxon>
        <taxon>Schistosomatoidea</taxon>
        <taxon>Schistosomatidae</taxon>
        <taxon>Schistosoma</taxon>
    </lineage>
</organism>